<keyword evidence="5 8" id="KW-0812">Transmembrane</keyword>
<feature type="domain" description="Type II secretion system protein GspF" evidence="10">
    <location>
        <begin position="69"/>
        <end position="192"/>
    </location>
</feature>
<feature type="transmembrane region" description="Helical" evidence="9">
    <location>
        <begin position="222"/>
        <end position="240"/>
    </location>
</feature>
<feature type="domain" description="Type II secretion system protein GspF" evidence="10">
    <location>
        <begin position="272"/>
        <end position="394"/>
    </location>
</feature>
<comment type="caution">
    <text evidence="11">The sequence shown here is derived from an EMBL/GenBank/DDBJ whole genome shotgun (WGS) entry which is preliminary data.</text>
</comment>
<gene>
    <name evidence="11" type="ORF">SD70_00725</name>
</gene>
<evidence type="ECO:0000256" key="1">
    <source>
        <dbReference type="ARBA" id="ARBA00004651"/>
    </source>
</evidence>
<keyword evidence="6 9" id="KW-1133">Transmembrane helix</keyword>
<evidence type="ECO:0000313" key="12">
    <source>
        <dbReference type="Proteomes" id="UP000031967"/>
    </source>
</evidence>
<dbReference type="RefSeq" id="WP_041044782.1">
    <property type="nucleotide sequence ID" value="NZ_JXAK01000001.1"/>
</dbReference>
<evidence type="ECO:0000256" key="2">
    <source>
        <dbReference type="ARBA" id="ARBA00005745"/>
    </source>
</evidence>
<dbReference type="InterPro" id="IPR003004">
    <property type="entry name" value="GspF/PilC"/>
</dbReference>
<dbReference type="PRINTS" id="PR00812">
    <property type="entry name" value="BCTERIALGSPF"/>
</dbReference>
<dbReference type="InterPro" id="IPR018076">
    <property type="entry name" value="T2SS_GspF_dom"/>
</dbReference>
<evidence type="ECO:0000256" key="3">
    <source>
        <dbReference type="ARBA" id="ARBA00022448"/>
    </source>
</evidence>
<evidence type="ECO:0000259" key="10">
    <source>
        <dbReference type="Pfam" id="PF00482"/>
    </source>
</evidence>
<reference evidence="11 12" key="1">
    <citation type="submission" date="2014-12" db="EMBL/GenBank/DDBJ databases">
        <title>Draft genome sequence of Paenibacillus kamchatkensis strain B-2647.</title>
        <authorList>
            <person name="Karlyshev A.V."/>
            <person name="Kudryashova E.B."/>
        </authorList>
    </citation>
    <scope>NUCLEOTIDE SEQUENCE [LARGE SCALE GENOMIC DNA]</scope>
    <source>
        <strain evidence="11 12">VKM B-2647</strain>
    </source>
</reference>
<keyword evidence="3 8" id="KW-0813">Transport</keyword>
<dbReference type="PANTHER" id="PTHR30012:SF0">
    <property type="entry name" value="TYPE II SECRETION SYSTEM PROTEIN F-RELATED"/>
    <property type="match status" value="1"/>
</dbReference>
<comment type="subcellular location">
    <subcellularLocation>
        <location evidence="1 8">Cell membrane</location>
        <topology evidence="1 8">Multi-pass membrane protein</topology>
    </subcellularLocation>
</comment>
<feature type="transmembrane region" description="Helical" evidence="9">
    <location>
        <begin position="375"/>
        <end position="399"/>
    </location>
</feature>
<proteinExistence type="inferred from homology"/>
<dbReference type="EMBL" id="JXAK01000001">
    <property type="protein sequence ID" value="KIL42464.1"/>
    <property type="molecule type" value="Genomic_DNA"/>
</dbReference>
<keyword evidence="4" id="KW-1003">Cell membrane</keyword>
<evidence type="ECO:0000256" key="4">
    <source>
        <dbReference type="ARBA" id="ARBA00022475"/>
    </source>
</evidence>
<evidence type="ECO:0000256" key="5">
    <source>
        <dbReference type="ARBA" id="ARBA00022692"/>
    </source>
</evidence>
<name>A0ABR5AN67_9BACL</name>
<accession>A0ABR5AN67</accession>
<evidence type="ECO:0000256" key="8">
    <source>
        <dbReference type="RuleBase" id="RU003923"/>
    </source>
</evidence>
<dbReference type="Gene3D" id="1.20.81.30">
    <property type="entry name" value="Type II secretion system (T2SS), domain F"/>
    <property type="match status" value="2"/>
</dbReference>
<dbReference type="PROSITE" id="PS00874">
    <property type="entry name" value="T2SP_F"/>
    <property type="match status" value="1"/>
</dbReference>
<keyword evidence="7 9" id="KW-0472">Membrane</keyword>
<keyword evidence="12" id="KW-1185">Reference proteome</keyword>
<evidence type="ECO:0000313" key="11">
    <source>
        <dbReference type="EMBL" id="KIL42464.1"/>
    </source>
</evidence>
<comment type="similarity">
    <text evidence="2 8">Belongs to the GSP F family.</text>
</comment>
<dbReference type="Pfam" id="PF00482">
    <property type="entry name" value="T2SSF"/>
    <property type="match status" value="2"/>
</dbReference>
<evidence type="ECO:0000256" key="7">
    <source>
        <dbReference type="ARBA" id="ARBA00023136"/>
    </source>
</evidence>
<protein>
    <submittedName>
        <fullName evidence="11">Type II secretion system protein</fullName>
    </submittedName>
</protein>
<dbReference type="InterPro" id="IPR001992">
    <property type="entry name" value="T2SS_GspF/T4SS_PilC_CS"/>
</dbReference>
<evidence type="ECO:0000256" key="6">
    <source>
        <dbReference type="ARBA" id="ARBA00022989"/>
    </source>
</evidence>
<organism evidence="11 12">
    <name type="scientific">Gordoniibacillus kamchatkensis</name>
    <dbReference type="NCBI Taxonomy" id="1590651"/>
    <lineage>
        <taxon>Bacteria</taxon>
        <taxon>Bacillati</taxon>
        <taxon>Bacillota</taxon>
        <taxon>Bacilli</taxon>
        <taxon>Bacillales</taxon>
        <taxon>Paenibacillaceae</taxon>
        <taxon>Gordoniibacillus</taxon>
    </lineage>
</organism>
<dbReference type="PANTHER" id="PTHR30012">
    <property type="entry name" value="GENERAL SECRETION PATHWAY PROTEIN"/>
    <property type="match status" value="1"/>
</dbReference>
<feature type="transmembrane region" description="Helical" evidence="9">
    <location>
        <begin position="169"/>
        <end position="191"/>
    </location>
</feature>
<dbReference type="InterPro" id="IPR042094">
    <property type="entry name" value="T2SS_GspF_sf"/>
</dbReference>
<sequence>MPRFRYVAVDAKGNYSRGRLDAPTLTLAMEEIKRRGLWIIDLFDPGESILYKEIHLGGPKVKSDHFVAFCRQLSTMYKSGIHIVEAVRILGEHSESKAFRKILRSIYEEMASGTPFSTAVAQYPDVFSDVFVNMVRAGEVSGKLDDMLNRLAFFHEKEHYTKEKVKSAMIYPAAVSVVTVIVVTILMTFVVPRFVSNFQAMDMELPLPTKIVIAISGWMKRFWYLLPVIVAGLALLLRWIRGTAKGAYYLDLAKLKMPVFGKLWHKRALSRFSRTFCSLFAASIPMPRIMTILSAVVSNEAMAKLIRESREAVSSGDSLAEPFKDSWLFPPMVVQMLAAGESSGEIDSMMEKVADYFENDVDTMADRLKSLLEPLMIVLLAGIVGLIVLAVMLPSFTMINNMHA</sequence>
<evidence type="ECO:0000256" key="9">
    <source>
        <dbReference type="SAM" id="Phobius"/>
    </source>
</evidence>
<dbReference type="Proteomes" id="UP000031967">
    <property type="component" value="Unassembled WGS sequence"/>
</dbReference>